<evidence type="ECO:0000313" key="3">
    <source>
        <dbReference type="EMBL" id="SDK59442.1"/>
    </source>
</evidence>
<dbReference type="Pfam" id="PF08327">
    <property type="entry name" value="AHSA1"/>
    <property type="match status" value="1"/>
</dbReference>
<proteinExistence type="inferred from homology"/>
<protein>
    <submittedName>
        <fullName evidence="3">Uncharacterized conserved protein YndB, AHSA1/START domain</fullName>
    </submittedName>
</protein>
<dbReference type="RefSeq" id="WP_090941049.1">
    <property type="nucleotide sequence ID" value="NZ_FNDJ01000017.1"/>
</dbReference>
<organism evidence="3 4">
    <name type="scientific">Nonomuraea jiangxiensis</name>
    <dbReference type="NCBI Taxonomy" id="633440"/>
    <lineage>
        <taxon>Bacteria</taxon>
        <taxon>Bacillati</taxon>
        <taxon>Actinomycetota</taxon>
        <taxon>Actinomycetes</taxon>
        <taxon>Streptosporangiales</taxon>
        <taxon>Streptosporangiaceae</taxon>
        <taxon>Nonomuraea</taxon>
    </lineage>
</organism>
<reference evidence="3 4" key="1">
    <citation type="submission" date="2016-10" db="EMBL/GenBank/DDBJ databases">
        <authorList>
            <person name="de Groot N.N."/>
        </authorList>
    </citation>
    <scope>NUCLEOTIDE SEQUENCE [LARGE SCALE GENOMIC DNA]</scope>
    <source>
        <strain evidence="3 4">CGMCC 4.6533</strain>
    </source>
</reference>
<feature type="domain" description="Activator of Hsp90 ATPase homologue 1/2-like C-terminal" evidence="2">
    <location>
        <begin position="15"/>
        <end position="144"/>
    </location>
</feature>
<dbReference type="InterPro" id="IPR023393">
    <property type="entry name" value="START-like_dom_sf"/>
</dbReference>
<dbReference type="STRING" id="633440.SAMN05421869_11727"/>
<comment type="similarity">
    <text evidence="1">Belongs to the AHA1 family.</text>
</comment>
<dbReference type="EMBL" id="FNDJ01000017">
    <property type="protein sequence ID" value="SDK59442.1"/>
    <property type="molecule type" value="Genomic_DNA"/>
</dbReference>
<gene>
    <name evidence="3" type="ORF">SAMN05421869_11727</name>
</gene>
<evidence type="ECO:0000259" key="2">
    <source>
        <dbReference type="Pfam" id="PF08327"/>
    </source>
</evidence>
<name>A0A1G9D697_9ACTN</name>
<accession>A0A1G9D697</accession>
<sequence>MTVQDRIEREISIEAPLERVWDLITETGWWVGDGDRTGQQRRRDGDLEVVEDPKYGAFPMRVVSVDPRRYVSYRWASGFPGDDPVEGNSTLVEFWLSEQDSGTLVRVVESGFGSLAVTDEARESSVEGNTQGWASQLDLLKERAESVSV</sequence>
<dbReference type="InterPro" id="IPR013538">
    <property type="entry name" value="ASHA1/2-like_C"/>
</dbReference>
<dbReference type="Gene3D" id="3.30.530.20">
    <property type="match status" value="1"/>
</dbReference>
<evidence type="ECO:0000256" key="1">
    <source>
        <dbReference type="ARBA" id="ARBA00006817"/>
    </source>
</evidence>
<evidence type="ECO:0000313" key="4">
    <source>
        <dbReference type="Proteomes" id="UP000199202"/>
    </source>
</evidence>
<dbReference type="AlphaFoldDB" id="A0A1G9D697"/>
<keyword evidence="4" id="KW-1185">Reference proteome</keyword>
<dbReference type="Proteomes" id="UP000199202">
    <property type="component" value="Unassembled WGS sequence"/>
</dbReference>
<dbReference type="SUPFAM" id="SSF55961">
    <property type="entry name" value="Bet v1-like"/>
    <property type="match status" value="1"/>
</dbReference>
<dbReference type="OrthoDB" id="9803476at2"/>